<name>A0A1M4TC89_9BACT</name>
<feature type="signal peptide" evidence="3">
    <location>
        <begin position="1"/>
        <end position="28"/>
    </location>
</feature>
<dbReference type="STRING" id="1121391.SAMN02745206_00247"/>
<evidence type="ECO:0000256" key="2">
    <source>
        <dbReference type="SAM" id="MobiDB-lite"/>
    </source>
</evidence>
<evidence type="ECO:0000256" key="1">
    <source>
        <dbReference type="ARBA" id="ARBA00022729"/>
    </source>
</evidence>
<keyword evidence="1 3" id="KW-0732">Signal</keyword>
<feature type="chain" id="PRO_5012092760" evidence="3">
    <location>
        <begin position="29"/>
        <end position="468"/>
    </location>
</feature>
<dbReference type="InterPro" id="IPR023155">
    <property type="entry name" value="Cyt_c-552/4"/>
</dbReference>
<sequence length="468" mass="53672">MKKRRDFSRMWLMVVVMAGLGVAAVAWAQTAVNSPKAKEFRIERSMPKEAVACIDCHRRESPGIFADWAHSRHASANITCLDCHQAEEFDPDVSQEHYKQYERSDVPYGTKEYRVPVAAVVTPKDCSRCHPDEAKQYSRSKHANTQEIIWKIDPWLKLGTNSDTEREAGCFHCHGTVLRMKDGKLDPATWPNVGVGRVNLDGSKGSCTSCHTRHRFSVMEARKPEACGQCHLGPDHPQIEIYMESKHGDIYTAFGDEYNWNAAPGTWTPGVDFRGPTCASCHMSGAGTVLTTHDVTERLSWELQAPLTVRPSEFKPLPAQTNWEVEREKMKVICMQCHGKTWVQDHYVKLDKVIQEYNDVYFKPAKAMLDELYGKGLLDKSRFFDERLEVEYYELWHHEGRRARMGAAMMAPDYSWWHGFYECKKRYNNFMEEARHLVETNQKAYKATDYPNATGNTEPPKEVFGKSE</sequence>
<feature type="compositionally biased region" description="Basic and acidic residues" evidence="2">
    <location>
        <begin position="459"/>
        <end position="468"/>
    </location>
</feature>
<evidence type="ECO:0000313" key="5">
    <source>
        <dbReference type="EMBL" id="SHE41968.1"/>
    </source>
</evidence>
<dbReference type="Gene3D" id="1.20.850.10">
    <property type="entry name" value="Hydroxylamine Oxidoreductase, Chain A, domain 2"/>
    <property type="match status" value="1"/>
</dbReference>
<accession>A0A1M4TC89</accession>
<organism evidence="5 6">
    <name type="scientific">Desulfacinum infernum DSM 9756</name>
    <dbReference type="NCBI Taxonomy" id="1121391"/>
    <lineage>
        <taxon>Bacteria</taxon>
        <taxon>Pseudomonadati</taxon>
        <taxon>Thermodesulfobacteriota</taxon>
        <taxon>Syntrophobacteria</taxon>
        <taxon>Syntrophobacterales</taxon>
        <taxon>Syntrophobacteraceae</taxon>
        <taxon>Desulfacinum</taxon>
    </lineage>
</organism>
<dbReference type="Proteomes" id="UP000184076">
    <property type="component" value="Unassembled WGS sequence"/>
</dbReference>
<gene>
    <name evidence="5" type="ORF">SAMN02745206_00247</name>
</gene>
<dbReference type="PANTHER" id="PTHR35038">
    <property type="entry name" value="DISSIMILATORY SULFITE REDUCTASE SIRA"/>
    <property type="match status" value="1"/>
</dbReference>
<evidence type="ECO:0000313" key="6">
    <source>
        <dbReference type="Proteomes" id="UP000184076"/>
    </source>
</evidence>
<proteinExistence type="predicted"/>
<dbReference type="InterPro" id="IPR036280">
    <property type="entry name" value="Multihaem_cyt_sf"/>
</dbReference>
<dbReference type="Gene3D" id="1.10.780.10">
    <property type="entry name" value="Hydroxylamine Oxidoreductase, Chain A, domain 1"/>
    <property type="match status" value="1"/>
</dbReference>
<reference evidence="6" key="1">
    <citation type="submission" date="2016-11" db="EMBL/GenBank/DDBJ databases">
        <authorList>
            <person name="Varghese N."/>
            <person name="Submissions S."/>
        </authorList>
    </citation>
    <scope>NUCLEOTIDE SEQUENCE [LARGE SCALE GENOMIC DNA]</scope>
    <source>
        <strain evidence="6">DSM 9756</strain>
    </source>
</reference>
<evidence type="ECO:0000259" key="4">
    <source>
        <dbReference type="Pfam" id="PF13435"/>
    </source>
</evidence>
<dbReference type="OrthoDB" id="9814800at2"/>
<dbReference type="PANTHER" id="PTHR35038:SF8">
    <property type="entry name" value="C-TYPE POLYHEME CYTOCHROME OMCC"/>
    <property type="match status" value="1"/>
</dbReference>
<dbReference type="InterPro" id="IPR051829">
    <property type="entry name" value="Multiheme_Cytochr_ET"/>
</dbReference>
<dbReference type="Pfam" id="PF13435">
    <property type="entry name" value="Cytochrome_C554"/>
    <property type="match status" value="1"/>
</dbReference>
<keyword evidence="6" id="KW-1185">Reference proteome</keyword>
<dbReference type="GO" id="GO:0016491">
    <property type="term" value="F:oxidoreductase activity"/>
    <property type="evidence" value="ECO:0007669"/>
    <property type="project" value="TreeGrafter"/>
</dbReference>
<protein>
    <submittedName>
        <fullName evidence="5">Seven times multi-haem cytochrome CxxCH</fullName>
    </submittedName>
</protein>
<dbReference type="SUPFAM" id="SSF48695">
    <property type="entry name" value="Multiheme cytochromes"/>
    <property type="match status" value="1"/>
</dbReference>
<feature type="region of interest" description="Disordered" evidence="2">
    <location>
        <begin position="448"/>
        <end position="468"/>
    </location>
</feature>
<dbReference type="EMBL" id="FQVB01000004">
    <property type="protein sequence ID" value="SHE41968.1"/>
    <property type="molecule type" value="Genomic_DNA"/>
</dbReference>
<evidence type="ECO:0000256" key="3">
    <source>
        <dbReference type="SAM" id="SignalP"/>
    </source>
</evidence>
<dbReference type="AlphaFoldDB" id="A0A1M4TC89"/>
<dbReference type="Pfam" id="PF13447">
    <property type="entry name" value="Multi-haem_cyto"/>
    <property type="match status" value="1"/>
</dbReference>
<feature type="domain" description="Cytochrome c-552/4" evidence="4">
    <location>
        <begin position="126"/>
        <end position="186"/>
    </location>
</feature>